<keyword evidence="3" id="KW-1185">Reference proteome</keyword>
<evidence type="ECO:0000313" key="2">
    <source>
        <dbReference type="EMBL" id="PEG32010.1"/>
    </source>
</evidence>
<dbReference type="InterPro" id="IPR006675">
    <property type="entry name" value="HDIG_dom"/>
</dbReference>
<dbReference type="PROSITE" id="PS51831">
    <property type="entry name" value="HD"/>
    <property type="match status" value="1"/>
</dbReference>
<dbReference type="Pfam" id="PF01966">
    <property type="entry name" value="HD"/>
    <property type="match status" value="1"/>
</dbReference>
<dbReference type="OrthoDB" id="9797344at2"/>
<dbReference type="SMART" id="SM00471">
    <property type="entry name" value="HDc"/>
    <property type="match status" value="1"/>
</dbReference>
<dbReference type="SUPFAM" id="SSF109604">
    <property type="entry name" value="HD-domain/PDEase-like"/>
    <property type="match status" value="1"/>
</dbReference>
<proteinExistence type="predicted"/>
<evidence type="ECO:0000259" key="1">
    <source>
        <dbReference type="PROSITE" id="PS51831"/>
    </source>
</evidence>
<dbReference type="RefSeq" id="WP_058296157.1">
    <property type="nucleotide sequence ID" value="NZ_CAMRXB010000031.1"/>
</dbReference>
<dbReference type="CDD" id="cd00077">
    <property type="entry name" value="HDc"/>
    <property type="match status" value="1"/>
</dbReference>
<dbReference type="AlphaFoldDB" id="A0A2A7MKD5"/>
<comment type="caution">
    <text evidence="2">The sequence shown here is derived from an EMBL/GenBank/DDBJ whole genome shotgun (WGS) entry which is preliminary data.</text>
</comment>
<feature type="domain" description="HD" evidence="1">
    <location>
        <begin position="29"/>
        <end position="149"/>
    </location>
</feature>
<dbReference type="EMBL" id="PDCJ01000001">
    <property type="protein sequence ID" value="PEG32010.1"/>
    <property type="molecule type" value="Genomic_DNA"/>
</dbReference>
<reference evidence="2 3" key="1">
    <citation type="submission" date="2017-10" db="EMBL/GenBank/DDBJ databases">
        <title>Effective Description of Clostridium neonatale sp. nov. linked to necrotizing enterocolitis in neonates and a clarification of species assignable to the genus Clostridium (Prazmowski 1880) emend. Lawson and Rainey 2016.</title>
        <authorList>
            <person name="Bernard K."/>
            <person name="Burdz T."/>
            <person name="Wiebe D."/>
            <person name="Balcewich B."/>
            <person name="Alfa M."/>
            <person name="Bernier A.-M."/>
        </authorList>
    </citation>
    <scope>NUCLEOTIDE SEQUENCE [LARGE SCALE GENOMIC DNA]</scope>
    <source>
        <strain evidence="2 3">LCDC99A005</strain>
    </source>
</reference>
<evidence type="ECO:0000313" key="3">
    <source>
        <dbReference type="Proteomes" id="UP000220840"/>
    </source>
</evidence>
<dbReference type="Gene3D" id="1.10.3210.10">
    <property type="entry name" value="Hypothetical protein af1432"/>
    <property type="match status" value="1"/>
</dbReference>
<name>A0A2A7MKD5_9CLOT</name>
<dbReference type="NCBIfam" id="TIGR00277">
    <property type="entry name" value="HDIG"/>
    <property type="match status" value="1"/>
</dbReference>
<dbReference type="Proteomes" id="UP000220840">
    <property type="component" value="Unassembled WGS sequence"/>
</dbReference>
<organism evidence="2 3">
    <name type="scientific">Clostridium neonatale</name>
    <dbReference type="NCBI Taxonomy" id="137838"/>
    <lineage>
        <taxon>Bacteria</taxon>
        <taxon>Bacillati</taxon>
        <taxon>Bacillota</taxon>
        <taxon>Clostridia</taxon>
        <taxon>Eubacteriales</taxon>
        <taxon>Clostridiaceae</taxon>
        <taxon>Clostridium</taxon>
    </lineage>
</organism>
<dbReference type="InterPro" id="IPR006674">
    <property type="entry name" value="HD_domain"/>
</dbReference>
<sequence length="259" mass="30577">MYIDKIKSKKVFNDYVEKYDTSNEKIKLKIDHTYRVSELCEKIASSLEMTNEEIDIAWLTGLLHDIGRFEQVRRYGTFNDSKSIDHARLGVEILFEEGKIREFIEDTSEDELIKNVIECHNSYKIPEYYSKRTTTFSNILRDADKIDIFKVNIIVPIEEIYNVTRKEIYNSVVTQEVLDNLKRKDTVLRKLKKSAVDNIVGHISLVFGLVYDESIKLAVEHGYLEELMNFKSYNDITNKQFEEIRTFVHLYIKERASYK</sequence>
<gene>
    <name evidence="2" type="ORF">CQ394_09995</name>
</gene>
<dbReference type="InterPro" id="IPR003607">
    <property type="entry name" value="HD/PDEase_dom"/>
</dbReference>
<accession>A0A2A7MKD5</accession>
<protein>
    <submittedName>
        <fullName evidence="2">HD domain-containing protein</fullName>
    </submittedName>
</protein>
<dbReference type="STRING" id="137838.GCA_001458595_03475"/>